<evidence type="ECO:0000256" key="3">
    <source>
        <dbReference type="ARBA" id="ARBA00023125"/>
    </source>
</evidence>
<name>A0A8J2WKF5_9CRUS</name>
<dbReference type="PROSITE" id="PS00345">
    <property type="entry name" value="ETS_DOMAIN_1"/>
    <property type="match status" value="1"/>
</dbReference>
<feature type="region of interest" description="Disordered" evidence="6">
    <location>
        <begin position="334"/>
        <end position="361"/>
    </location>
</feature>
<evidence type="ECO:0000313" key="10">
    <source>
        <dbReference type="Proteomes" id="UP000789390"/>
    </source>
</evidence>
<keyword evidence="4 5" id="KW-0539">Nucleus</keyword>
<keyword evidence="10" id="KW-1185">Reference proteome</keyword>
<feature type="compositionally biased region" description="Polar residues" evidence="6">
    <location>
        <begin position="81"/>
        <end position="93"/>
    </location>
</feature>
<dbReference type="PROSITE" id="PS50061">
    <property type="entry name" value="ETS_DOMAIN_3"/>
    <property type="match status" value="1"/>
</dbReference>
<reference evidence="9" key="1">
    <citation type="submission" date="2021-11" db="EMBL/GenBank/DDBJ databases">
        <authorList>
            <person name="Schell T."/>
        </authorList>
    </citation>
    <scope>NUCLEOTIDE SEQUENCE</scope>
    <source>
        <strain evidence="9">M5</strain>
    </source>
</reference>
<dbReference type="PANTHER" id="PTHR11849">
    <property type="entry name" value="ETS"/>
    <property type="match status" value="1"/>
</dbReference>
<feature type="region of interest" description="Disordered" evidence="6">
    <location>
        <begin position="74"/>
        <end position="104"/>
    </location>
</feature>
<dbReference type="PRINTS" id="PR00454">
    <property type="entry name" value="ETSDOMAIN"/>
</dbReference>
<evidence type="ECO:0000256" key="2">
    <source>
        <dbReference type="ARBA" id="ARBA00005562"/>
    </source>
</evidence>
<dbReference type="SUPFAM" id="SSF46785">
    <property type="entry name" value="Winged helix' DNA-binding domain"/>
    <property type="match status" value="1"/>
</dbReference>
<evidence type="ECO:0000313" key="9">
    <source>
        <dbReference type="EMBL" id="CAH0106032.1"/>
    </source>
</evidence>
<dbReference type="PANTHER" id="PTHR11849:SF305">
    <property type="entry name" value="DNA-BINDING PROTEIN D-ETS-6"/>
    <property type="match status" value="1"/>
</dbReference>
<dbReference type="PROSITE" id="PS00346">
    <property type="entry name" value="ETS_DOMAIN_2"/>
    <property type="match status" value="1"/>
</dbReference>
<comment type="similarity">
    <text evidence="2 5">Belongs to the ETS family.</text>
</comment>
<dbReference type="PROSITE" id="PS51433">
    <property type="entry name" value="PNT"/>
    <property type="match status" value="1"/>
</dbReference>
<dbReference type="Gene3D" id="1.10.10.10">
    <property type="entry name" value="Winged helix-like DNA-binding domain superfamily/Winged helix DNA-binding domain"/>
    <property type="match status" value="1"/>
</dbReference>
<evidence type="ECO:0000256" key="1">
    <source>
        <dbReference type="ARBA" id="ARBA00004123"/>
    </source>
</evidence>
<keyword evidence="3 5" id="KW-0238">DNA-binding</keyword>
<feature type="compositionally biased region" description="Low complexity" evidence="6">
    <location>
        <begin position="171"/>
        <end position="185"/>
    </location>
</feature>
<evidence type="ECO:0000256" key="5">
    <source>
        <dbReference type="RuleBase" id="RU004019"/>
    </source>
</evidence>
<dbReference type="InterPro" id="IPR036388">
    <property type="entry name" value="WH-like_DNA-bd_sf"/>
</dbReference>
<feature type="compositionally biased region" description="Polar residues" evidence="6">
    <location>
        <begin position="281"/>
        <end position="311"/>
    </location>
</feature>
<dbReference type="FunFam" id="1.10.10.10:FF:000039">
    <property type="entry name" value="Friend leukemia integration 1 transcription factor"/>
    <property type="match status" value="1"/>
</dbReference>
<dbReference type="InterPro" id="IPR000418">
    <property type="entry name" value="Ets_dom"/>
</dbReference>
<dbReference type="GO" id="GO:0043565">
    <property type="term" value="F:sequence-specific DNA binding"/>
    <property type="evidence" value="ECO:0007669"/>
    <property type="project" value="InterPro"/>
</dbReference>
<dbReference type="GO" id="GO:0005634">
    <property type="term" value="C:nucleus"/>
    <property type="evidence" value="ECO:0007669"/>
    <property type="project" value="UniProtKB-SubCell"/>
</dbReference>
<dbReference type="GO" id="GO:0000981">
    <property type="term" value="F:DNA-binding transcription factor activity, RNA polymerase II-specific"/>
    <property type="evidence" value="ECO:0007669"/>
    <property type="project" value="TreeGrafter"/>
</dbReference>
<feature type="region of interest" description="Disordered" evidence="6">
    <location>
        <begin position="281"/>
        <end position="314"/>
    </location>
</feature>
<feature type="domain" description="ETS" evidence="7">
    <location>
        <begin position="365"/>
        <end position="446"/>
    </location>
</feature>
<dbReference type="Proteomes" id="UP000789390">
    <property type="component" value="Unassembled WGS sequence"/>
</dbReference>
<dbReference type="EMBL" id="CAKKLH010000212">
    <property type="protein sequence ID" value="CAH0106032.1"/>
    <property type="molecule type" value="Genomic_DNA"/>
</dbReference>
<dbReference type="OrthoDB" id="10067219at2759"/>
<dbReference type="InterPro" id="IPR046328">
    <property type="entry name" value="ETS_fam"/>
</dbReference>
<organism evidence="9 10">
    <name type="scientific">Daphnia galeata</name>
    <dbReference type="NCBI Taxonomy" id="27404"/>
    <lineage>
        <taxon>Eukaryota</taxon>
        <taxon>Metazoa</taxon>
        <taxon>Ecdysozoa</taxon>
        <taxon>Arthropoda</taxon>
        <taxon>Crustacea</taxon>
        <taxon>Branchiopoda</taxon>
        <taxon>Diplostraca</taxon>
        <taxon>Cladocera</taxon>
        <taxon>Anomopoda</taxon>
        <taxon>Daphniidae</taxon>
        <taxon>Daphnia</taxon>
    </lineage>
</organism>
<evidence type="ECO:0000256" key="6">
    <source>
        <dbReference type="SAM" id="MobiDB-lite"/>
    </source>
</evidence>
<dbReference type="InterPro" id="IPR003118">
    <property type="entry name" value="Pointed_dom"/>
</dbReference>
<dbReference type="Pfam" id="PF02198">
    <property type="entry name" value="SAM_PNT"/>
    <property type="match status" value="1"/>
</dbReference>
<comment type="subcellular location">
    <subcellularLocation>
        <location evidence="1 5">Nucleus</location>
    </subcellularLocation>
</comment>
<feature type="compositionally biased region" description="Polar residues" evidence="6">
    <location>
        <begin position="142"/>
        <end position="166"/>
    </location>
</feature>
<protein>
    <recommendedName>
        <fullName evidence="11">ETS domain-containing protein</fullName>
    </recommendedName>
</protein>
<feature type="region of interest" description="Disordered" evidence="6">
    <location>
        <begin position="1"/>
        <end position="21"/>
    </location>
</feature>
<dbReference type="InterPro" id="IPR013761">
    <property type="entry name" value="SAM/pointed_sf"/>
</dbReference>
<gene>
    <name evidence="9" type="ORF">DGAL_LOCUS9180</name>
</gene>
<dbReference type="GO" id="GO:0030154">
    <property type="term" value="P:cell differentiation"/>
    <property type="evidence" value="ECO:0007669"/>
    <property type="project" value="TreeGrafter"/>
</dbReference>
<evidence type="ECO:0000256" key="4">
    <source>
        <dbReference type="ARBA" id="ARBA00023242"/>
    </source>
</evidence>
<dbReference type="Pfam" id="PF00178">
    <property type="entry name" value="Ets"/>
    <property type="match status" value="1"/>
</dbReference>
<dbReference type="AlphaFoldDB" id="A0A8J2WKF5"/>
<evidence type="ECO:0000259" key="7">
    <source>
        <dbReference type="PROSITE" id="PS50061"/>
    </source>
</evidence>
<feature type="region of interest" description="Disordered" evidence="6">
    <location>
        <begin position="137"/>
        <end position="191"/>
    </location>
</feature>
<dbReference type="SMART" id="SM00413">
    <property type="entry name" value="ETS"/>
    <property type="match status" value="1"/>
</dbReference>
<comment type="caution">
    <text evidence="9">The sequence shown here is derived from an EMBL/GenBank/DDBJ whole genome shotgun (WGS) entry which is preliminary data.</text>
</comment>
<sequence length="568" mass="62898">MDRQNHQPTAAGGGYYSNSATVEESPSSILWDLDSSSLIVPPLIPPAPYFHPEFRPQVTGGDTMRREISEESGYQTAFDEGSSSWASDWPTNEDQTEYHQQHQGWSSSEDFFAQDSQPTSDEMCWFQQQQSLPTWGFPHEVFNSTATPTNQSENYINSNQTETTYSMAGRSESTSSDETISDVSVPSDPSTWNEEQVVTWLRWSQKKLKIGPESTDPAKFPTNGQLLCSWTVDNFVQVAGSKAGPLLAAALFWLKRPHLQSTHGEGTEVLETIRVQSQPVQETQQSAVMSFSHPNESPVSNTPNTSTVNASGSGGSHPSWWIQDFLHTTLGIARRKKGSPDSPDYNKEGGKSAQDPDPASTSGQIQLWQFLLELLADPQSNAAWIAWEGSQGEFKLLDPDEVARQWGNRKAKPNMNYDKLSRALRYYYDKNIMSKVAGKRYTYKFDFNGLMQACQQLTTVTSAETLAMSSSSTSLHLAYIHRGGQVPPLMPMSSPMVQERETTAGAHSSQYHRSPPPYWLANSSAASPSRWNAQTDVVLQSSSSPQMISAANSPSSVTSQCSILYHNK</sequence>
<accession>A0A8J2WKF5</accession>
<evidence type="ECO:0000259" key="8">
    <source>
        <dbReference type="PROSITE" id="PS51433"/>
    </source>
</evidence>
<evidence type="ECO:0008006" key="11">
    <source>
        <dbReference type="Google" id="ProtNLM"/>
    </source>
</evidence>
<dbReference type="InterPro" id="IPR036390">
    <property type="entry name" value="WH_DNA-bd_sf"/>
</dbReference>
<proteinExistence type="inferred from homology"/>
<feature type="domain" description="PNT" evidence="8">
    <location>
        <begin position="171"/>
        <end position="258"/>
    </location>
</feature>
<dbReference type="SUPFAM" id="SSF47769">
    <property type="entry name" value="SAM/Pointed domain"/>
    <property type="match status" value="1"/>
</dbReference>
<dbReference type="Gene3D" id="1.10.150.50">
    <property type="entry name" value="Transcription Factor, Ets-1"/>
    <property type="match status" value="1"/>
</dbReference>